<dbReference type="InterPro" id="IPR004516">
    <property type="entry name" value="HisRS/HisZ"/>
</dbReference>
<evidence type="ECO:0000256" key="1">
    <source>
        <dbReference type="PIRSR" id="PIRSR001549-1"/>
    </source>
</evidence>
<dbReference type="GO" id="GO:0016757">
    <property type="term" value="F:glycosyltransferase activity"/>
    <property type="evidence" value="ECO:0007669"/>
    <property type="project" value="UniProtKB-KW"/>
</dbReference>
<dbReference type="InterPro" id="IPR045864">
    <property type="entry name" value="aa-tRNA-synth_II/BPL/LPL"/>
</dbReference>
<evidence type="ECO:0000313" key="3">
    <source>
        <dbReference type="EMBL" id="SFR72121.1"/>
    </source>
</evidence>
<keyword evidence="3" id="KW-0328">Glycosyltransferase</keyword>
<dbReference type="Pfam" id="PF13393">
    <property type="entry name" value="tRNA-synt_His"/>
    <property type="match status" value="1"/>
</dbReference>
<protein>
    <submittedName>
        <fullName evidence="3">ATP phosphoribosyltransferase regulatory subunit</fullName>
    </submittedName>
</protein>
<sequence length="359" mass="40977">MNSQKFNDLYRAYGYRKFKMSKFEPYDLYSDYRDFLTSSQIITFSDLDGTLLALKPDVTLSIMKNNNGGEEKVYYNENVYRAKNHHYREIQQVGVECVGEIDAYCEAEILMLAARSLSLISGRYVLRVSDAGFLQKFLTAMRLPKKTADQVLGLFSTRNGAGLEKLRAEGSISDAAAQQLREMMDLFLPMEQGIDAIRRYDIIGDTVRHLEEVAETLKAFDVIDNIYLDFSLVNSMDYYNKIIFQGAVPEIPYEILFGGRYDRLPQNMGKNVGAIGFAVYMDEIDNYISHRKKFDVDYLIFYSGEGDTIARMASVSARLTAEGLSVRTVRENLRDAMQQKPRAKYELSLEEAEAEVAKL</sequence>
<feature type="binding site" evidence="1">
    <location>
        <position position="96"/>
    </location>
    <ligand>
        <name>L-histidine</name>
        <dbReference type="ChEBI" id="CHEBI:57595"/>
    </ligand>
</feature>
<dbReference type="GO" id="GO:0005737">
    <property type="term" value="C:cytoplasm"/>
    <property type="evidence" value="ECO:0007669"/>
    <property type="project" value="InterPro"/>
</dbReference>
<feature type="binding site" evidence="1">
    <location>
        <begin position="57"/>
        <end position="59"/>
    </location>
    <ligand>
        <name>L-histidine</name>
        <dbReference type="ChEBI" id="CHEBI:57595"/>
    </ligand>
</feature>
<keyword evidence="3" id="KW-0808">Transferase</keyword>
<dbReference type="GO" id="GO:0140096">
    <property type="term" value="F:catalytic activity, acting on a protein"/>
    <property type="evidence" value="ECO:0007669"/>
    <property type="project" value="UniProtKB-ARBA"/>
</dbReference>
<dbReference type="PANTHER" id="PTHR43707:SF1">
    <property type="entry name" value="HISTIDINE--TRNA LIGASE, MITOCHONDRIAL-RELATED"/>
    <property type="match status" value="1"/>
</dbReference>
<dbReference type="AlphaFoldDB" id="A0A1I6IZS2"/>
<feature type="binding site" evidence="1">
    <location>
        <position position="81"/>
    </location>
    <ligand>
        <name>L-histidine</name>
        <dbReference type="ChEBI" id="CHEBI:57595"/>
    </ligand>
</feature>
<dbReference type="Gene3D" id="3.30.930.10">
    <property type="entry name" value="Bira Bifunctional Protein, Domain 2"/>
    <property type="match status" value="1"/>
</dbReference>
<dbReference type="InterPro" id="IPR041715">
    <property type="entry name" value="HisRS-like_core"/>
</dbReference>
<evidence type="ECO:0000259" key="2">
    <source>
        <dbReference type="Pfam" id="PF13393"/>
    </source>
</evidence>
<feature type="binding site" evidence="1">
    <location>
        <position position="92"/>
    </location>
    <ligand>
        <name>L-histidine</name>
        <dbReference type="ChEBI" id="CHEBI:57595"/>
    </ligand>
</feature>
<dbReference type="Proteomes" id="UP000214760">
    <property type="component" value="Unassembled WGS sequence"/>
</dbReference>
<gene>
    <name evidence="3" type="ORF">SAMN02910262_01037</name>
</gene>
<proteinExistence type="predicted"/>
<dbReference type="SUPFAM" id="SSF55681">
    <property type="entry name" value="Class II aaRS and biotin synthetases"/>
    <property type="match status" value="1"/>
</dbReference>
<feature type="domain" description="Class II Histidinyl-tRNA synthetase (HisRS)-like catalytic core" evidence="2">
    <location>
        <begin position="4"/>
        <end position="284"/>
    </location>
</feature>
<reference evidence="3 4" key="1">
    <citation type="submission" date="2016-10" db="EMBL/GenBank/DDBJ databases">
        <authorList>
            <person name="de Groot N.N."/>
        </authorList>
    </citation>
    <scope>NUCLEOTIDE SEQUENCE [LARGE SCALE GENOMIC DNA]</scope>
    <source>
        <strain evidence="3 4">F</strain>
    </source>
</reference>
<dbReference type="GO" id="GO:0006427">
    <property type="term" value="P:histidyl-tRNA aminoacylation"/>
    <property type="evidence" value="ECO:0007669"/>
    <property type="project" value="TreeGrafter"/>
</dbReference>
<dbReference type="EMBL" id="FOZC01000004">
    <property type="protein sequence ID" value="SFR72121.1"/>
    <property type="molecule type" value="Genomic_DNA"/>
</dbReference>
<dbReference type="RefSeq" id="WP_051684603.1">
    <property type="nucleotide sequence ID" value="NZ_FOZC01000004.1"/>
</dbReference>
<dbReference type="PIRSF" id="PIRSF001549">
    <property type="entry name" value="His-tRNA_synth"/>
    <property type="match status" value="1"/>
</dbReference>
<dbReference type="PANTHER" id="PTHR43707">
    <property type="entry name" value="HISTIDYL-TRNA SYNTHETASE"/>
    <property type="match status" value="1"/>
</dbReference>
<dbReference type="GO" id="GO:0004821">
    <property type="term" value="F:histidine-tRNA ligase activity"/>
    <property type="evidence" value="ECO:0007669"/>
    <property type="project" value="TreeGrafter"/>
</dbReference>
<accession>A0A1I6IZS2</accession>
<feature type="binding site" evidence="1">
    <location>
        <begin position="238"/>
        <end position="239"/>
    </location>
    <ligand>
        <name>L-histidine</name>
        <dbReference type="ChEBI" id="CHEBI:57595"/>
    </ligand>
</feature>
<organism evidence="3 4">
    <name type="scientific">[Clostridium] aminophilum</name>
    <dbReference type="NCBI Taxonomy" id="1526"/>
    <lineage>
        <taxon>Bacteria</taxon>
        <taxon>Bacillati</taxon>
        <taxon>Bacillota</taxon>
        <taxon>Clostridia</taxon>
        <taxon>Lachnospirales</taxon>
        <taxon>Lachnospiraceae</taxon>
    </lineage>
</organism>
<name>A0A1I6IZS2_9FIRM</name>
<evidence type="ECO:0000313" key="4">
    <source>
        <dbReference type="Proteomes" id="UP000214760"/>
    </source>
</evidence>